<feature type="region of interest" description="Disordered" evidence="1">
    <location>
        <begin position="1"/>
        <end position="22"/>
    </location>
</feature>
<keyword evidence="3" id="KW-1185">Reference proteome</keyword>
<dbReference type="EMBL" id="JARQWQ010000171">
    <property type="protein sequence ID" value="KAK2547709.1"/>
    <property type="molecule type" value="Genomic_DNA"/>
</dbReference>
<reference evidence="2" key="1">
    <citation type="journal article" date="2023" name="G3 (Bethesda)">
        <title>Whole genome assembly and annotation of the endangered Caribbean coral Acropora cervicornis.</title>
        <authorList>
            <person name="Selwyn J.D."/>
            <person name="Vollmer S.V."/>
        </authorList>
    </citation>
    <scope>NUCLEOTIDE SEQUENCE</scope>
    <source>
        <strain evidence="2">K2</strain>
    </source>
</reference>
<name>A0AAD9PRG6_ACRCE</name>
<dbReference type="Proteomes" id="UP001249851">
    <property type="component" value="Unassembled WGS sequence"/>
</dbReference>
<evidence type="ECO:0000256" key="1">
    <source>
        <dbReference type="SAM" id="MobiDB-lite"/>
    </source>
</evidence>
<accession>A0AAD9PRG6</accession>
<reference evidence="2" key="2">
    <citation type="journal article" date="2023" name="Science">
        <title>Genomic signatures of disease resistance in endangered staghorn corals.</title>
        <authorList>
            <person name="Vollmer S.V."/>
            <person name="Selwyn J.D."/>
            <person name="Despard B.A."/>
            <person name="Roesel C.L."/>
        </authorList>
    </citation>
    <scope>NUCLEOTIDE SEQUENCE</scope>
    <source>
        <strain evidence="2">K2</strain>
    </source>
</reference>
<protein>
    <submittedName>
        <fullName evidence="2">Uncharacterized protein</fullName>
    </submittedName>
</protein>
<gene>
    <name evidence="2" type="ORF">P5673_032273</name>
</gene>
<comment type="caution">
    <text evidence="2">The sequence shown here is derived from an EMBL/GenBank/DDBJ whole genome shotgun (WGS) entry which is preliminary data.</text>
</comment>
<evidence type="ECO:0000313" key="3">
    <source>
        <dbReference type="Proteomes" id="UP001249851"/>
    </source>
</evidence>
<organism evidence="2 3">
    <name type="scientific">Acropora cervicornis</name>
    <name type="common">Staghorn coral</name>
    <dbReference type="NCBI Taxonomy" id="6130"/>
    <lineage>
        <taxon>Eukaryota</taxon>
        <taxon>Metazoa</taxon>
        <taxon>Cnidaria</taxon>
        <taxon>Anthozoa</taxon>
        <taxon>Hexacorallia</taxon>
        <taxon>Scleractinia</taxon>
        <taxon>Astrocoeniina</taxon>
        <taxon>Acroporidae</taxon>
        <taxon>Acropora</taxon>
    </lineage>
</organism>
<dbReference type="AlphaFoldDB" id="A0AAD9PRG6"/>
<proteinExistence type="predicted"/>
<evidence type="ECO:0000313" key="2">
    <source>
        <dbReference type="EMBL" id="KAK2547709.1"/>
    </source>
</evidence>
<sequence>MHLTAGNSIPVEENGKNISNSKHDNNAIEEVCKIVLESSNASCRLDPVPTWLVKSCLDVLAPSITEMVVEKAALQLLLVHCEKNAPFLNSSQASHLPSVHGYDDDTQIYLSFRPCSIHSEINAVSVIEKCIADVRSWFIGNRLMINDVKTDFPSIGTRQQLEKTTIESITIKDTVIKPLKSVRNLWSWFDAHMRMNVQYL</sequence>